<reference evidence="5 6" key="1">
    <citation type="submission" date="2024-04" db="EMBL/GenBank/DDBJ databases">
        <title>Flavobacterium sp. DGU38 16S ribosomal RNA gene Genome sequencing and assembly.</title>
        <authorList>
            <person name="Park S."/>
        </authorList>
    </citation>
    <scope>NUCLEOTIDE SEQUENCE [LARGE SCALE GENOMIC DNA]</scope>
    <source>
        <strain evidence="5 6">DGU38</strain>
    </source>
</reference>
<dbReference type="Pfam" id="PF25954">
    <property type="entry name" value="Beta-barrel_RND_2"/>
    <property type="match status" value="1"/>
</dbReference>
<evidence type="ECO:0000313" key="6">
    <source>
        <dbReference type="Proteomes" id="UP001485226"/>
    </source>
</evidence>
<evidence type="ECO:0000313" key="5">
    <source>
        <dbReference type="EMBL" id="MEL1253609.1"/>
    </source>
</evidence>
<dbReference type="InterPro" id="IPR058792">
    <property type="entry name" value="Beta-barrel_RND_2"/>
</dbReference>
<comment type="similarity">
    <text evidence="1">Belongs to the membrane fusion protein (MFP) (TC 8.A.1) family.</text>
</comment>
<dbReference type="Gene3D" id="2.40.50.100">
    <property type="match status" value="1"/>
</dbReference>
<dbReference type="SUPFAM" id="SSF111369">
    <property type="entry name" value="HlyD-like secretion proteins"/>
    <property type="match status" value="1"/>
</dbReference>
<dbReference type="InterPro" id="IPR058627">
    <property type="entry name" value="MdtA-like_C"/>
</dbReference>
<feature type="domain" description="CusB-like barrel-sandwich hybrid" evidence="2">
    <location>
        <begin position="72"/>
        <end position="188"/>
    </location>
</feature>
<dbReference type="PANTHER" id="PTHR30469">
    <property type="entry name" value="MULTIDRUG RESISTANCE PROTEIN MDTA"/>
    <property type="match status" value="1"/>
</dbReference>
<sequence length="347" mass="37821">MNKLKFIPFPFLGVLSMLLILSSCTSKDSQKLSDAIPVRIQSISSDTDSYPREYIGTVESDKTVDVSFILPGTIEQMYAAEGQNVKKGQLLARLNITSQKNAHDLSVAALKQAQDAYKRLSSMHEDKSLPEIQFVDVKTKLEQARASEEIARKNLQQCTIYAPQSGVVGRKSFETGANVMPGSTVYTIMNIDNVKIKAAIPEGEISDMREGNKAKVIISALGDSVFEGKLIEKGVTANPVSHTYDIKLLVKNPSGRIVPGMVCRTYLGSTASTSSIIVPMTAVQVDYSGKRFVWLMNKENKAVYKEVKLGGLSKNGVKIMDGLQEGDNLITAGYQNISEGTIVKATN</sequence>
<dbReference type="Proteomes" id="UP001485226">
    <property type="component" value="Unassembled WGS sequence"/>
</dbReference>
<evidence type="ECO:0000259" key="4">
    <source>
        <dbReference type="Pfam" id="PF25967"/>
    </source>
</evidence>
<dbReference type="Gene3D" id="2.40.30.170">
    <property type="match status" value="1"/>
</dbReference>
<comment type="caution">
    <text evidence="5">The sequence shown here is derived from an EMBL/GenBank/DDBJ whole genome shotgun (WGS) entry which is preliminary data.</text>
</comment>
<dbReference type="InterPro" id="IPR006143">
    <property type="entry name" value="RND_pump_MFP"/>
</dbReference>
<dbReference type="RefSeq" id="WP_341691164.1">
    <property type="nucleotide sequence ID" value="NZ_JBBYHS010000007.1"/>
</dbReference>
<dbReference type="EMBL" id="JBBYHS010000007">
    <property type="protein sequence ID" value="MEL1253609.1"/>
    <property type="molecule type" value="Genomic_DNA"/>
</dbReference>
<dbReference type="Gene3D" id="2.40.420.20">
    <property type="match status" value="1"/>
</dbReference>
<dbReference type="PROSITE" id="PS51257">
    <property type="entry name" value="PROKAR_LIPOPROTEIN"/>
    <property type="match status" value="1"/>
</dbReference>
<evidence type="ECO:0000256" key="1">
    <source>
        <dbReference type="ARBA" id="ARBA00009477"/>
    </source>
</evidence>
<dbReference type="InterPro" id="IPR058790">
    <property type="entry name" value="BSH_CusB"/>
</dbReference>
<name>A0ABU9IMD8_9FLAO</name>
<evidence type="ECO:0000259" key="2">
    <source>
        <dbReference type="Pfam" id="PF25919"/>
    </source>
</evidence>
<evidence type="ECO:0000259" key="3">
    <source>
        <dbReference type="Pfam" id="PF25954"/>
    </source>
</evidence>
<dbReference type="Pfam" id="PF25967">
    <property type="entry name" value="RND-MFP_C"/>
    <property type="match status" value="1"/>
</dbReference>
<dbReference type="Pfam" id="PF25919">
    <property type="entry name" value="BSH_CusB"/>
    <property type="match status" value="1"/>
</dbReference>
<feature type="domain" description="Multidrug resistance protein MdtA-like C-terminal permuted SH3" evidence="4">
    <location>
        <begin position="276"/>
        <end position="335"/>
    </location>
</feature>
<dbReference type="NCBIfam" id="TIGR01730">
    <property type="entry name" value="RND_mfp"/>
    <property type="match status" value="1"/>
</dbReference>
<proteinExistence type="inferred from homology"/>
<feature type="domain" description="CusB-like beta-barrel" evidence="3">
    <location>
        <begin position="196"/>
        <end position="268"/>
    </location>
</feature>
<organism evidence="5 6">
    <name type="scientific">Flavobacterium calami</name>
    <dbReference type="NCBI Taxonomy" id="3139144"/>
    <lineage>
        <taxon>Bacteria</taxon>
        <taxon>Pseudomonadati</taxon>
        <taxon>Bacteroidota</taxon>
        <taxon>Flavobacteriia</taxon>
        <taxon>Flavobacteriales</taxon>
        <taxon>Flavobacteriaceae</taxon>
        <taxon>Flavobacterium</taxon>
    </lineage>
</organism>
<gene>
    <name evidence="5" type="ORF">AAEO57_07480</name>
</gene>
<accession>A0ABU9IMD8</accession>
<dbReference type="Gene3D" id="1.10.287.470">
    <property type="entry name" value="Helix hairpin bin"/>
    <property type="match status" value="1"/>
</dbReference>
<keyword evidence="6" id="KW-1185">Reference proteome</keyword>
<protein>
    <submittedName>
        <fullName evidence="5">Efflux RND transporter periplasmic adaptor subunit</fullName>
    </submittedName>
</protein>